<dbReference type="AlphaFoldDB" id="A0A8I0K0Q5"/>
<dbReference type="EMBL" id="JACTVM010000004">
    <property type="protein sequence ID" value="MBC9227287.1"/>
    <property type="molecule type" value="Genomic_DNA"/>
</dbReference>
<feature type="transmembrane region" description="Helical" evidence="1">
    <location>
        <begin position="261"/>
        <end position="283"/>
    </location>
</feature>
<feature type="transmembrane region" description="Helical" evidence="1">
    <location>
        <begin position="295"/>
        <end position="316"/>
    </location>
</feature>
<reference evidence="2" key="1">
    <citation type="submission" date="2020-09" db="EMBL/GenBank/DDBJ databases">
        <title>Novel species in genus Aeromicrobium.</title>
        <authorList>
            <person name="Zhang G."/>
        </authorList>
    </citation>
    <scope>NUCLEOTIDE SEQUENCE</scope>
    <source>
        <strain evidence="2">Zg-636</strain>
    </source>
</reference>
<name>A0A8I0K0Q5_9ACTN</name>
<feature type="transmembrane region" description="Helical" evidence="1">
    <location>
        <begin position="322"/>
        <end position="345"/>
    </location>
</feature>
<dbReference type="InterPro" id="IPR021240">
    <property type="entry name" value="DUF2776"/>
</dbReference>
<proteinExistence type="predicted"/>
<feature type="transmembrane region" description="Helical" evidence="1">
    <location>
        <begin position="40"/>
        <end position="62"/>
    </location>
</feature>
<feature type="transmembrane region" description="Helical" evidence="1">
    <location>
        <begin position="74"/>
        <end position="92"/>
    </location>
</feature>
<evidence type="ECO:0000313" key="3">
    <source>
        <dbReference type="Proteomes" id="UP000620591"/>
    </source>
</evidence>
<feature type="transmembrane region" description="Helical" evidence="1">
    <location>
        <begin position="195"/>
        <end position="216"/>
    </location>
</feature>
<feature type="transmembrane region" description="Helical" evidence="1">
    <location>
        <begin position="152"/>
        <end position="175"/>
    </location>
</feature>
<keyword evidence="1" id="KW-1133">Transmembrane helix</keyword>
<feature type="transmembrane region" description="Helical" evidence="1">
    <location>
        <begin position="112"/>
        <end position="131"/>
    </location>
</feature>
<organism evidence="2 3">
    <name type="scientific">Aeromicrobium senzhongii</name>
    <dbReference type="NCBI Taxonomy" id="2663859"/>
    <lineage>
        <taxon>Bacteria</taxon>
        <taxon>Bacillati</taxon>
        <taxon>Actinomycetota</taxon>
        <taxon>Actinomycetes</taxon>
        <taxon>Propionibacteriales</taxon>
        <taxon>Nocardioidaceae</taxon>
        <taxon>Aeromicrobium</taxon>
    </lineage>
</organism>
<accession>A0A8I0K0Q5</accession>
<protein>
    <submittedName>
        <fullName evidence="2">DUF2776 family protein</fullName>
    </submittedName>
</protein>
<keyword evidence="1" id="KW-0812">Transmembrane</keyword>
<comment type="caution">
    <text evidence="2">The sequence shown here is derived from an EMBL/GenBank/DDBJ whole genome shotgun (WGS) entry which is preliminary data.</text>
</comment>
<sequence length="356" mass="36879">MNYWISVLFRAIPMAMAAVCVGLGTYVWNAGDQPGNLVAGRVVTFLAAICVCLFCTAATIIRQLIGRFNAVDRVLYPVLGYASAAVAAGYGISVFSGASSQGADPDYVSGHVVLGLGLISACVATVATASTKFSLIPANSARAAGGAPPDGAFPSAAAAVLCAVPVVLALIAWGLSIVNLTQTVTPSRFTVGHVLAGIAMVCTSLIGLVVSIVRQIQDTYGARDRTGWPWLVIAMGSLSSVWGIVLLVLDREPYYRTPGFVMIGLGLVCFSILSKVGLLALVWRRTFALANRVPLIPVVTALSCLFLAAFVFQAAVTDSNVFVAARVLTGLGAICFTLYSIVSILESGTSGSSSSD</sequence>
<dbReference type="Pfam" id="PF10951">
    <property type="entry name" value="DUF2776"/>
    <property type="match status" value="1"/>
</dbReference>
<keyword evidence="1" id="KW-0472">Membrane</keyword>
<feature type="transmembrane region" description="Helical" evidence="1">
    <location>
        <begin position="7"/>
        <end position="28"/>
    </location>
</feature>
<evidence type="ECO:0000313" key="2">
    <source>
        <dbReference type="EMBL" id="MBC9227287.1"/>
    </source>
</evidence>
<evidence type="ECO:0000256" key="1">
    <source>
        <dbReference type="SAM" id="Phobius"/>
    </source>
</evidence>
<dbReference type="Proteomes" id="UP000620591">
    <property type="component" value="Unassembled WGS sequence"/>
</dbReference>
<feature type="transmembrane region" description="Helical" evidence="1">
    <location>
        <begin position="228"/>
        <end position="249"/>
    </location>
</feature>
<gene>
    <name evidence="2" type="ORF">IBG24_13285</name>
</gene>